<dbReference type="Proteomes" id="UP001164250">
    <property type="component" value="Chromosome 8"/>
</dbReference>
<gene>
    <name evidence="1" type="ORF">Patl1_13877</name>
</gene>
<name>A0ACC1AVY1_9ROSI</name>
<comment type="caution">
    <text evidence="1">The sequence shown here is derived from an EMBL/GenBank/DDBJ whole genome shotgun (WGS) entry which is preliminary data.</text>
</comment>
<proteinExistence type="predicted"/>
<sequence>MGFSATFSGKGGVRQVLVSLLAWHLWSKRLMLENGGVDSPIDLLLYFFSWHIILLEALPMVGGCWYRKMLMLGLGLDGYWACTVYLGPLVAATTVGLETSWVTDNDASIHVTFQNDFFASYTPGDYGAVRMGDDGLARAVGIGNVCLETNMGTKLALKGVKHMPDMRLHLISTDRLDIKGFCNTFNNGQWKLTKDAMIVARGTLCSSWYLLHAKIKKFIVNIVETKGKTELWHKRLGHMSEKWLMLLCKNKALLELDNSEFRGCANCFVGKQNMVFFKSFTPLRKAEFDVPNRVWTSKDVSYNHLRVFRCKAFVHVPKDGSSKFDVMKRQYQTIKNIEKPENTEWQHGNGLLDLDPTPPHSVTKQVRNKAHEDHDGIIDPDVPISVEIYYDVLKDPEVSSSIVLRRSNRDKHLPM</sequence>
<protein>
    <submittedName>
        <fullName evidence="1">Uncharacterized protein</fullName>
    </submittedName>
</protein>
<evidence type="ECO:0000313" key="2">
    <source>
        <dbReference type="Proteomes" id="UP001164250"/>
    </source>
</evidence>
<keyword evidence="2" id="KW-1185">Reference proteome</keyword>
<evidence type="ECO:0000313" key="1">
    <source>
        <dbReference type="EMBL" id="KAJ0090805.1"/>
    </source>
</evidence>
<organism evidence="1 2">
    <name type="scientific">Pistacia atlantica</name>
    <dbReference type="NCBI Taxonomy" id="434234"/>
    <lineage>
        <taxon>Eukaryota</taxon>
        <taxon>Viridiplantae</taxon>
        <taxon>Streptophyta</taxon>
        <taxon>Embryophyta</taxon>
        <taxon>Tracheophyta</taxon>
        <taxon>Spermatophyta</taxon>
        <taxon>Magnoliopsida</taxon>
        <taxon>eudicotyledons</taxon>
        <taxon>Gunneridae</taxon>
        <taxon>Pentapetalae</taxon>
        <taxon>rosids</taxon>
        <taxon>malvids</taxon>
        <taxon>Sapindales</taxon>
        <taxon>Anacardiaceae</taxon>
        <taxon>Pistacia</taxon>
    </lineage>
</organism>
<reference evidence="2" key="1">
    <citation type="journal article" date="2023" name="G3 (Bethesda)">
        <title>Genome assembly and association tests identify interacting loci associated with vigor, precocity, and sex in interspecific pistachio rootstocks.</title>
        <authorList>
            <person name="Palmer W."/>
            <person name="Jacygrad E."/>
            <person name="Sagayaradj S."/>
            <person name="Cavanaugh K."/>
            <person name="Han R."/>
            <person name="Bertier L."/>
            <person name="Beede B."/>
            <person name="Kafkas S."/>
            <person name="Golino D."/>
            <person name="Preece J."/>
            <person name="Michelmore R."/>
        </authorList>
    </citation>
    <scope>NUCLEOTIDE SEQUENCE [LARGE SCALE GENOMIC DNA]</scope>
</reference>
<dbReference type="EMBL" id="CM047904">
    <property type="protein sequence ID" value="KAJ0090805.1"/>
    <property type="molecule type" value="Genomic_DNA"/>
</dbReference>
<accession>A0ACC1AVY1</accession>